<evidence type="ECO:0000313" key="6">
    <source>
        <dbReference type="Proteomes" id="UP001162156"/>
    </source>
</evidence>
<dbReference type="GO" id="GO:0005739">
    <property type="term" value="C:mitochondrion"/>
    <property type="evidence" value="ECO:0007669"/>
    <property type="project" value="TreeGrafter"/>
</dbReference>
<organism evidence="5 6">
    <name type="scientific">Rhamnusium bicolor</name>
    <dbReference type="NCBI Taxonomy" id="1586634"/>
    <lineage>
        <taxon>Eukaryota</taxon>
        <taxon>Metazoa</taxon>
        <taxon>Ecdysozoa</taxon>
        <taxon>Arthropoda</taxon>
        <taxon>Hexapoda</taxon>
        <taxon>Insecta</taxon>
        <taxon>Pterygota</taxon>
        <taxon>Neoptera</taxon>
        <taxon>Endopterygota</taxon>
        <taxon>Coleoptera</taxon>
        <taxon>Polyphaga</taxon>
        <taxon>Cucujiformia</taxon>
        <taxon>Chrysomeloidea</taxon>
        <taxon>Cerambycidae</taxon>
        <taxon>Lepturinae</taxon>
        <taxon>Rhagiini</taxon>
        <taxon>Rhamnusium</taxon>
    </lineage>
</organism>
<dbReference type="GO" id="GO:0030170">
    <property type="term" value="F:pyridoxal phosphate binding"/>
    <property type="evidence" value="ECO:0007669"/>
    <property type="project" value="TreeGrafter"/>
</dbReference>
<keyword evidence="6" id="KW-1185">Reference proteome</keyword>
<evidence type="ECO:0000256" key="1">
    <source>
        <dbReference type="ARBA" id="ARBA00001933"/>
    </source>
</evidence>
<dbReference type="PANTHER" id="PTHR43206">
    <property type="entry name" value="AMINOTRANSFERASE"/>
    <property type="match status" value="1"/>
</dbReference>
<dbReference type="Gene3D" id="3.40.640.10">
    <property type="entry name" value="Type I PLP-dependent aspartate aminotransferase-like (Major domain)"/>
    <property type="match status" value="1"/>
</dbReference>
<dbReference type="EMBL" id="JANEYF010002409">
    <property type="protein sequence ID" value="KAJ8946956.1"/>
    <property type="molecule type" value="Genomic_DNA"/>
</dbReference>
<dbReference type="PANTHER" id="PTHR43206:SF1">
    <property type="entry name" value="4-AMINOBUTYRATE AMINOTRANSFERASE, MITOCHONDRIAL"/>
    <property type="match status" value="1"/>
</dbReference>
<evidence type="ECO:0000313" key="5">
    <source>
        <dbReference type="EMBL" id="KAJ8946956.1"/>
    </source>
</evidence>
<sequence length="72" mass="8191">MFETIINVIENCNLLENVRKTGEILKCGLSDIEGDYYDLIHSTRGRGTYLAFNAQCPGLRNDMLIRLKKKGN</sequence>
<protein>
    <submittedName>
        <fullName evidence="5">Uncharacterized protein</fullName>
    </submittedName>
</protein>
<dbReference type="AlphaFoldDB" id="A0AAV8Y6D5"/>
<gene>
    <name evidence="5" type="ORF">NQ314_008757</name>
</gene>
<keyword evidence="4" id="KW-0808">Transferase</keyword>
<reference evidence="5" key="1">
    <citation type="journal article" date="2023" name="Insect Mol. Biol.">
        <title>Genome sequencing provides insights into the evolution of gene families encoding plant cell wall-degrading enzymes in longhorned beetles.</title>
        <authorList>
            <person name="Shin N.R."/>
            <person name="Okamura Y."/>
            <person name="Kirsch R."/>
            <person name="Pauchet Y."/>
        </authorList>
    </citation>
    <scope>NUCLEOTIDE SEQUENCE</scope>
    <source>
        <strain evidence="5">RBIC_L_NR</strain>
    </source>
</reference>
<accession>A0AAV8Y6D5</accession>
<comment type="caution">
    <text evidence="5">The sequence shown here is derived from an EMBL/GenBank/DDBJ whole genome shotgun (WGS) entry which is preliminary data.</text>
</comment>
<dbReference type="Gene3D" id="3.90.1150.10">
    <property type="entry name" value="Aspartate Aminotransferase, domain 1"/>
    <property type="match status" value="1"/>
</dbReference>
<evidence type="ECO:0000256" key="3">
    <source>
        <dbReference type="ARBA" id="ARBA00022576"/>
    </source>
</evidence>
<comment type="similarity">
    <text evidence="2">Belongs to the class-III pyridoxal-phosphate-dependent aminotransferase family.</text>
</comment>
<proteinExistence type="inferred from homology"/>
<dbReference type="Proteomes" id="UP001162156">
    <property type="component" value="Unassembled WGS sequence"/>
</dbReference>
<name>A0AAV8Y6D5_9CUCU</name>
<comment type="cofactor">
    <cofactor evidence="1">
        <name>pyridoxal 5'-phosphate</name>
        <dbReference type="ChEBI" id="CHEBI:597326"/>
    </cofactor>
</comment>
<keyword evidence="3" id="KW-0032">Aminotransferase</keyword>
<dbReference type="GO" id="GO:0008483">
    <property type="term" value="F:transaminase activity"/>
    <property type="evidence" value="ECO:0007669"/>
    <property type="project" value="UniProtKB-KW"/>
</dbReference>
<dbReference type="GO" id="GO:0009450">
    <property type="term" value="P:gamma-aminobutyric acid catabolic process"/>
    <property type="evidence" value="ECO:0007669"/>
    <property type="project" value="TreeGrafter"/>
</dbReference>
<evidence type="ECO:0000256" key="2">
    <source>
        <dbReference type="ARBA" id="ARBA00008954"/>
    </source>
</evidence>
<dbReference type="InterPro" id="IPR015422">
    <property type="entry name" value="PyrdxlP-dep_Trfase_small"/>
</dbReference>
<dbReference type="InterPro" id="IPR015421">
    <property type="entry name" value="PyrdxlP-dep_Trfase_major"/>
</dbReference>
<evidence type="ECO:0000256" key="4">
    <source>
        <dbReference type="ARBA" id="ARBA00022679"/>
    </source>
</evidence>